<dbReference type="AlphaFoldDB" id="A0A0H5MHL1"/>
<reference evidence="3" key="1">
    <citation type="submission" date="2015-03" db="EMBL/GenBank/DDBJ databases">
        <authorList>
            <consortium name="Pathogen Informatics"/>
        </authorList>
    </citation>
    <scope>NUCLEOTIDE SEQUENCE [LARGE SCALE GENOMIC DNA]</scope>
    <source>
        <strain evidence="3">R148</strain>
    </source>
</reference>
<evidence type="ECO:0000256" key="1">
    <source>
        <dbReference type="SAM" id="SignalP"/>
    </source>
</evidence>
<dbReference type="EMBL" id="CWJI01000014">
    <property type="protein sequence ID" value="CRY56546.1"/>
    <property type="molecule type" value="Genomic_DNA"/>
</dbReference>
<evidence type="ECO:0000313" key="3">
    <source>
        <dbReference type="Proteomes" id="UP000043316"/>
    </source>
</evidence>
<dbReference type="RefSeq" id="WP_230822813.1">
    <property type="nucleotide sequence ID" value="NZ_CWJI01000014.1"/>
</dbReference>
<dbReference type="GO" id="GO:0009055">
    <property type="term" value="F:electron transfer activity"/>
    <property type="evidence" value="ECO:0007669"/>
    <property type="project" value="InterPro"/>
</dbReference>
<sequence>MAIRLFNTNALRIAFTLVLFISPLCHTKGNTPEQNYILKCSGCHDLDGSGSVQGGIPPLPGYLGAFVNDADGRLYLMHVPGIVASGLDDQQIAQLMNFLNQKWGDAQQGAPFTEAEVKQLRAIPMTDVVKLRRQIVQRFLREGIATGDYPWP</sequence>
<name>A0A0H5MHL1_YERIN</name>
<dbReference type="SUPFAM" id="SSF46626">
    <property type="entry name" value="Cytochrome c"/>
    <property type="match status" value="1"/>
</dbReference>
<accession>A0A0H5MHL1</accession>
<feature type="chain" id="PRO_5005220670" evidence="1">
    <location>
        <begin position="28"/>
        <end position="152"/>
    </location>
</feature>
<feature type="signal peptide" evidence="1">
    <location>
        <begin position="1"/>
        <end position="27"/>
    </location>
</feature>
<proteinExistence type="predicted"/>
<protein>
    <submittedName>
        <fullName evidence="2">Cytochrome c552</fullName>
    </submittedName>
</protein>
<dbReference type="Proteomes" id="UP000043316">
    <property type="component" value="Unassembled WGS sequence"/>
</dbReference>
<gene>
    <name evidence="2" type="primary">cycA_2</name>
    <name evidence="2" type="ORF">ERS008476_03590</name>
</gene>
<dbReference type="InterPro" id="IPR036909">
    <property type="entry name" value="Cyt_c-like_dom_sf"/>
</dbReference>
<dbReference type="Gene3D" id="1.10.760.10">
    <property type="entry name" value="Cytochrome c-like domain"/>
    <property type="match status" value="1"/>
</dbReference>
<keyword evidence="1" id="KW-0732">Signal</keyword>
<dbReference type="GO" id="GO:0020037">
    <property type="term" value="F:heme binding"/>
    <property type="evidence" value="ECO:0007669"/>
    <property type="project" value="InterPro"/>
</dbReference>
<organism evidence="2 3">
    <name type="scientific">Yersinia intermedia</name>
    <dbReference type="NCBI Taxonomy" id="631"/>
    <lineage>
        <taxon>Bacteria</taxon>
        <taxon>Pseudomonadati</taxon>
        <taxon>Pseudomonadota</taxon>
        <taxon>Gammaproteobacteria</taxon>
        <taxon>Enterobacterales</taxon>
        <taxon>Yersiniaceae</taxon>
        <taxon>Yersinia</taxon>
    </lineage>
</organism>
<evidence type="ECO:0000313" key="2">
    <source>
        <dbReference type="EMBL" id="CRY56546.1"/>
    </source>
</evidence>